<dbReference type="PANTHER" id="PTHR48238:SF1">
    <property type="entry name" value="(RAPE) HYPOTHETICAL PROTEIN"/>
    <property type="match status" value="1"/>
</dbReference>
<name>A0AAV1Y7Y9_LUPLU</name>
<sequence>MTIPALRVCIQSEWRQSSLAHKFSLFSLFISTPHPISTAEPNRIGEQAISEMFGRIRATPSSLESFEGSPSKILKDDSFSIYETTLMKLKLGAKLDISASSEIDEVINDSSINLENIKSNCSSVSEASPSNSQHVITSSPNEVMDIDVDIDCSSITTSPSFSGHVSHGNSEQPRNKNVSILHFFKLKGPGYASVSSCGEPSSTKNDSSGSVSSTSIECLSTILRRS</sequence>
<dbReference type="EMBL" id="CAXHTB010000022">
    <property type="protein sequence ID" value="CAL0330107.1"/>
    <property type="molecule type" value="Genomic_DNA"/>
</dbReference>
<dbReference type="PANTHER" id="PTHR48238">
    <property type="entry name" value="BNACNNG09570D PROTEIN"/>
    <property type="match status" value="1"/>
</dbReference>
<feature type="region of interest" description="Disordered" evidence="1">
    <location>
        <begin position="195"/>
        <end position="226"/>
    </location>
</feature>
<protein>
    <submittedName>
        <fullName evidence="2">Uncharacterized protein</fullName>
    </submittedName>
</protein>
<keyword evidence="3" id="KW-1185">Reference proteome</keyword>
<accession>A0AAV1Y7Y9</accession>
<evidence type="ECO:0000313" key="2">
    <source>
        <dbReference type="EMBL" id="CAL0330107.1"/>
    </source>
</evidence>
<comment type="caution">
    <text evidence="2">The sequence shown here is derived from an EMBL/GenBank/DDBJ whole genome shotgun (WGS) entry which is preliminary data.</text>
</comment>
<dbReference type="Proteomes" id="UP001497480">
    <property type="component" value="Unassembled WGS sequence"/>
</dbReference>
<evidence type="ECO:0000256" key="1">
    <source>
        <dbReference type="SAM" id="MobiDB-lite"/>
    </source>
</evidence>
<dbReference type="AlphaFoldDB" id="A0AAV1Y7Y9"/>
<feature type="compositionally biased region" description="Polar residues" evidence="1">
    <location>
        <begin position="195"/>
        <end position="218"/>
    </location>
</feature>
<evidence type="ECO:0000313" key="3">
    <source>
        <dbReference type="Proteomes" id="UP001497480"/>
    </source>
</evidence>
<proteinExistence type="predicted"/>
<reference evidence="2 3" key="1">
    <citation type="submission" date="2024-03" db="EMBL/GenBank/DDBJ databases">
        <authorList>
            <person name="Martinez-Hernandez J."/>
        </authorList>
    </citation>
    <scope>NUCLEOTIDE SEQUENCE [LARGE SCALE GENOMIC DNA]</scope>
</reference>
<organism evidence="2 3">
    <name type="scientific">Lupinus luteus</name>
    <name type="common">European yellow lupine</name>
    <dbReference type="NCBI Taxonomy" id="3873"/>
    <lineage>
        <taxon>Eukaryota</taxon>
        <taxon>Viridiplantae</taxon>
        <taxon>Streptophyta</taxon>
        <taxon>Embryophyta</taxon>
        <taxon>Tracheophyta</taxon>
        <taxon>Spermatophyta</taxon>
        <taxon>Magnoliopsida</taxon>
        <taxon>eudicotyledons</taxon>
        <taxon>Gunneridae</taxon>
        <taxon>Pentapetalae</taxon>
        <taxon>rosids</taxon>
        <taxon>fabids</taxon>
        <taxon>Fabales</taxon>
        <taxon>Fabaceae</taxon>
        <taxon>Papilionoideae</taxon>
        <taxon>50 kb inversion clade</taxon>
        <taxon>genistoids sensu lato</taxon>
        <taxon>core genistoids</taxon>
        <taxon>Genisteae</taxon>
        <taxon>Lupinus</taxon>
    </lineage>
</organism>
<gene>
    <name evidence="2" type="ORF">LLUT_LOCUS31167</name>
</gene>